<accession>A0ABQ7YWC2</accession>
<evidence type="ECO:0008006" key="3">
    <source>
        <dbReference type="Google" id="ProtNLM"/>
    </source>
</evidence>
<proteinExistence type="predicted"/>
<feature type="non-terminal residue" evidence="1">
    <location>
        <position position="1"/>
    </location>
</feature>
<dbReference type="EMBL" id="JAGKQM010000016">
    <property type="protein sequence ID" value="KAH0872181.1"/>
    <property type="molecule type" value="Genomic_DNA"/>
</dbReference>
<evidence type="ECO:0000313" key="1">
    <source>
        <dbReference type="EMBL" id="KAH0872181.1"/>
    </source>
</evidence>
<reference evidence="1 2" key="1">
    <citation type="submission" date="2021-05" db="EMBL/GenBank/DDBJ databases">
        <title>Genome Assembly of Synthetic Allotetraploid Brassica napus Reveals Homoeologous Exchanges between Subgenomes.</title>
        <authorList>
            <person name="Davis J.T."/>
        </authorList>
    </citation>
    <scope>NUCLEOTIDE SEQUENCE [LARGE SCALE GENOMIC DNA]</scope>
    <source>
        <strain evidence="2">cv. Da-Ae</strain>
        <tissue evidence="1">Seedling</tissue>
    </source>
</reference>
<comment type="caution">
    <text evidence="1">The sequence shown here is derived from an EMBL/GenBank/DDBJ whole genome shotgun (WGS) entry which is preliminary data.</text>
</comment>
<dbReference type="Proteomes" id="UP000824890">
    <property type="component" value="Unassembled WGS sequence"/>
</dbReference>
<evidence type="ECO:0000313" key="2">
    <source>
        <dbReference type="Proteomes" id="UP000824890"/>
    </source>
</evidence>
<name>A0ABQ7YWC2_BRANA</name>
<gene>
    <name evidence="1" type="ORF">HID58_069543</name>
</gene>
<sequence>VIDLTLTIADLLVEGTGRWKVNLVRQTFTDEDAELILKLKPHRSRKDSFKWGYAANGCYSSQSGRKLLDLLKEPSSESICHLLFSCPFATEVWDRSGVQLPLNGFSRSYVFLNVYHLIFANGRRSHYTQNKVFPWVLWQIWKTRNALFFEKVQASSCTAATKALEEADEWFDIIHFGYLLEKIIHALPFLYPCSLEYVEGARNNVAEKIAVSVTRDHRCQSYVASGGPRWLLNRLESEARRACT</sequence>
<organism evidence="1 2">
    <name type="scientific">Brassica napus</name>
    <name type="common">Rape</name>
    <dbReference type="NCBI Taxonomy" id="3708"/>
    <lineage>
        <taxon>Eukaryota</taxon>
        <taxon>Viridiplantae</taxon>
        <taxon>Streptophyta</taxon>
        <taxon>Embryophyta</taxon>
        <taxon>Tracheophyta</taxon>
        <taxon>Spermatophyta</taxon>
        <taxon>Magnoliopsida</taxon>
        <taxon>eudicotyledons</taxon>
        <taxon>Gunneridae</taxon>
        <taxon>Pentapetalae</taxon>
        <taxon>rosids</taxon>
        <taxon>malvids</taxon>
        <taxon>Brassicales</taxon>
        <taxon>Brassicaceae</taxon>
        <taxon>Brassiceae</taxon>
        <taxon>Brassica</taxon>
    </lineage>
</organism>
<keyword evidence="2" id="KW-1185">Reference proteome</keyword>
<protein>
    <recommendedName>
        <fullName evidence="3">Reverse transcriptase zinc-binding domain-containing protein</fullName>
    </recommendedName>
</protein>